<keyword evidence="3" id="KW-0677">Repeat</keyword>
<name>A0A4U0QCW3_9NEIS</name>
<evidence type="ECO:0000256" key="2">
    <source>
        <dbReference type="ARBA" id="ARBA00022490"/>
    </source>
</evidence>
<keyword evidence="2" id="KW-0963">Cytoplasm</keyword>
<dbReference type="AlphaFoldDB" id="A0A4U0QCW3"/>
<proteinExistence type="inferred from homology"/>
<protein>
    <submittedName>
        <fullName evidence="7">Tetratricopeptide repeat protein</fullName>
    </submittedName>
</protein>
<evidence type="ECO:0000313" key="8">
    <source>
        <dbReference type="Proteomes" id="UP000310016"/>
    </source>
</evidence>
<feature type="repeat" description="TPR" evidence="6">
    <location>
        <begin position="212"/>
        <end position="245"/>
    </location>
</feature>
<evidence type="ECO:0000256" key="3">
    <source>
        <dbReference type="ARBA" id="ARBA00022737"/>
    </source>
</evidence>
<comment type="similarity">
    <text evidence="5">Belongs to the Rap family.</text>
</comment>
<feature type="repeat" description="TPR" evidence="6">
    <location>
        <begin position="252"/>
        <end position="285"/>
    </location>
</feature>
<evidence type="ECO:0000256" key="1">
    <source>
        <dbReference type="ARBA" id="ARBA00004496"/>
    </source>
</evidence>
<dbReference type="RefSeq" id="WP_136771670.1">
    <property type="nucleotide sequence ID" value="NZ_CP156074.1"/>
</dbReference>
<dbReference type="GO" id="GO:0005737">
    <property type="term" value="C:cytoplasm"/>
    <property type="evidence" value="ECO:0007669"/>
    <property type="project" value="UniProtKB-SubCell"/>
</dbReference>
<evidence type="ECO:0000256" key="4">
    <source>
        <dbReference type="ARBA" id="ARBA00022803"/>
    </source>
</evidence>
<organism evidence="7 8">
    <name type="scientific">Chitiniphilus eburneus</name>
    <dbReference type="NCBI Taxonomy" id="2571148"/>
    <lineage>
        <taxon>Bacteria</taxon>
        <taxon>Pseudomonadati</taxon>
        <taxon>Pseudomonadota</taxon>
        <taxon>Betaproteobacteria</taxon>
        <taxon>Neisseriales</taxon>
        <taxon>Chitinibacteraceae</taxon>
        <taxon>Chitiniphilus</taxon>
    </lineage>
</organism>
<evidence type="ECO:0000256" key="5">
    <source>
        <dbReference type="ARBA" id="ARBA00038253"/>
    </source>
</evidence>
<accession>A0A4U0QCW3</accession>
<keyword evidence="8" id="KW-1185">Reference proteome</keyword>
<dbReference type="PANTHER" id="PTHR46630:SF1">
    <property type="entry name" value="TETRATRICOPEPTIDE REPEAT PROTEIN 29"/>
    <property type="match status" value="1"/>
</dbReference>
<dbReference type="Pfam" id="PF13424">
    <property type="entry name" value="TPR_12"/>
    <property type="match status" value="2"/>
</dbReference>
<dbReference type="InterPro" id="IPR019734">
    <property type="entry name" value="TPR_rpt"/>
</dbReference>
<dbReference type="Gene3D" id="1.25.40.10">
    <property type="entry name" value="Tetratricopeptide repeat domain"/>
    <property type="match status" value="2"/>
</dbReference>
<dbReference type="EMBL" id="SUMF01000001">
    <property type="protein sequence ID" value="TJZ79156.1"/>
    <property type="molecule type" value="Genomic_DNA"/>
</dbReference>
<dbReference type="SMART" id="SM00028">
    <property type="entry name" value="TPR"/>
    <property type="match status" value="5"/>
</dbReference>
<dbReference type="InterPro" id="IPR051476">
    <property type="entry name" value="Bac_ResReg_Asp_Phosphatase"/>
</dbReference>
<comment type="caution">
    <text evidence="7">The sequence shown here is derived from an EMBL/GenBank/DDBJ whole genome shotgun (WGS) entry which is preliminary data.</text>
</comment>
<dbReference type="Proteomes" id="UP000310016">
    <property type="component" value="Unassembled WGS sequence"/>
</dbReference>
<evidence type="ECO:0000313" key="7">
    <source>
        <dbReference type="EMBL" id="TJZ79156.1"/>
    </source>
</evidence>
<keyword evidence="4 6" id="KW-0802">TPR repeat</keyword>
<gene>
    <name evidence="7" type="ORF">FAZ21_02400</name>
</gene>
<reference evidence="7 8" key="1">
    <citation type="submission" date="2019-04" db="EMBL/GenBank/DDBJ databases">
        <title>Chitiniphilus eburnea sp. nov., a novel chitinolytic bacterium isolated from aquaculture sludge.</title>
        <authorList>
            <person name="Sheng M."/>
        </authorList>
    </citation>
    <scope>NUCLEOTIDE SEQUENCE [LARGE SCALE GENOMIC DNA]</scope>
    <source>
        <strain evidence="7 8">HX-2-15</strain>
    </source>
</reference>
<dbReference type="PROSITE" id="PS50005">
    <property type="entry name" value="TPR"/>
    <property type="match status" value="2"/>
</dbReference>
<sequence>MNPTAATEPSLAQRIDAFCLLNLQVEPDVVARANALLAEARSNNQPMLVGRMMIARSSALFRTGARQQGLEAIREAQRYISHNHLDTLKPSAQDRQAMFCYDLAEYLRALDAWLKCLEYASEQNAMLWCARAYVGVGKVYDALNDYSTARYFHGVALQLAEKENSSRLICQIEINLASVAYKLHSYDQALEALNRASECLDALDPDTEIWQAEIVSYYGLVYFERGEYRQAEHYLNQAHEIYRSHGNRWGETQVLLNLGRTYRKLGRTEEALEYLLKADQLAQQANLSPLMLQTEELLSQAYLETGRYREALTHHKRMHEVIGRVNRSQGSPVRLSKSTAARLKALEHQLELERVRIARGLAP</sequence>
<dbReference type="SUPFAM" id="SSF48452">
    <property type="entry name" value="TPR-like"/>
    <property type="match status" value="2"/>
</dbReference>
<dbReference type="PANTHER" id="PTHR46630">
    <property type="entry name" value="TETRATRICOPEPTIDE REPEAT PROTEIN 29"/>
    <property type="match status" value="1"/>
</dbReference>
<evidence type="ECO:0000256" key="6">
    <source>
        <dbReference type="PROSITE-ProRule" id="PRU00339"/>
    </source>
</evidence>
<dbReference type="InterPro" id="IPR011990">
    <property type="entry name" value="TPR-like_helical_dom_sf"/>
</dbReference>
<dbReference type="OrthoDB" id="8580048at2"/>
<comment type="subcellular location">
    <subcellularLocation>
        <location evidence="1">Cytoplasm</location>
    </subcellularLocation>
</comment>